<proteinExistence type="inferred from homology"/>
<evidence type="ECO:0000313" key="9">
    <source>
        <dbReference type="Proteomes" id="UP000078003"/>
    </source>
</evidence>
<evidence type="ECO:0000256" key="6">
    <source>
        <dbReference type="ARBA" id="ARBA00022833"/>
    </source>
</evidence>
<keyword evidence="7" id="KW-0690">Ribosome biogenesis</keyword>
<evidence type="ECO:0000256" key="3">
    <source>
        <dbReference type="ARBA" id="ARBA00022723"/>
    </source>
</evidence>
<evidence type="ECO:0000256" key="4">
    <source>
        <dbReference type="ARBA" id="ARBA00022759"/>
    </source>
</evidence>
<dbReference type="InterPro" id="IPR020549">
    <property type="entry name" value="YbeY_CS"/>
</dbReference>
<dbReference type="PROSITE" id="PS01306">
    <property type="entry name" value="UPF0054"/>
    <property type="match status" value="1"/>
</dbReference>
<dbReference type="EC" id="3.1.-.-" evidence="7"/>
<gene>
    <name evidence="7" type="primary">ybeY</name>
    <name evidence="8" type="ORF">A7P85_02830</name>
</gene>
<comment type="subcellular location">
    <subcellularLocation>
        <location evidence="7">Cytoplasm</location>
    </subcellularLocation>
</comment>
<feature type="binding site" evidence="7">
    <location>
        <position position="134"/>
    </location>
    <ligand>
        <name>Zn(2+)</name>
        <dbReference type="ChEBI" id="CHEBI:29105"/>
        <note>catalytic</note>
    </ligand>
</feature>
<keyword evidence="4 7" id="KW-0255">Endonuclease</keyword>
<keyword evidence="7" id="KW-0698">rRNA processing</keyword>
<accession>A0A1A9RGD3</accession>
<evidence type="ECO:0000256" key="7">
    <source>
        <dbReference type="HAMAP-Rule" id="MF_00009"/>
    </source>
</evidence>
<dbReference type="EMBL" id="LXSF01000002">
    <property type="protein sequence ID" value="OAM17298.1"/>
    <property type="molecule type" value="Genomic_DNA"/>
</dbReference>
<dbReference type="RefSeq" id="WP_064104123.1">
    <property type="nucleotide sequence ID" value="NZ_LXSF01000002.1"/>
</dbReference>
<dbReference type="PANTHER" id="PTHR46986:SF1">
    <property type="entry name" value="ENDORIBONUCLEASE YBEY, CHLOROPLASTIC"/>
    <property type="match status" value="1"/>
</dbReference>
<protein>
    <recommendedName>
        <fullName evidence="7">Endoribonuclease YbeY</fullName>
        <ecNumber evidence="7">3.1.-.-</ecNumber>
    </recommendedName>
</protein>
<dbReference type="GO" id="GO:0006364">
    <property type="term" value="P:rRNA processing"/>
    <property type="evidence" value="ECO:0007669"/>
    <property type="project" value="UniProtKB-UniRule"/>
</dbReference>
<comment type="caution">
    <text evidence="8">The sequence shown here is derived from an EMBL/GenBank/DDBJ whole genome shotgun (WGS) entry which is preliminary data.</text>
</comment>
<comment type="function">
    <text evidence="7">Single strand-specific metallo-endoribonuclease involved in late-stage 70S ribosome quality control and in maturation of the 3' terminus of the 16S rRNA.</text>
</comment>
<dbReference type="HAMAP" id="MF_00009">
    <property type="entry name" value="Endoribonucl_YbeY"/>
    <property type="match status" value="1"/>
</dbReference>
<dbReference type="InterPro" id="IPR023091">
    <property type="entry name" value="MetalPrtase_cat_dom_sf_prd"/>
</dbReference>
<evidence type="ECO:0000256" key="1">
    <source>
        <dbReference type="ARBA" id="ARBA00010875"/>
    </source>
</evidence>
<evidence type="ECO:0000256" key="2">
    <source>
        <dbReference type="ARBA" id="ARBA00022722"/>
    </source>
</evidence>
<organism evidence="8 9">
    <name type="scientific">Eikenella corrodens</name>
    <dbReference type="NCBI Taxonomy" id="539"/>
    <lineage>
        <taxon>Bacteria</taxon>
        <taxon>Pseudomonadati</taxon>
        <taxon>Pseudomonadota</taxon>
        <taxon>Betaproteobacteria</taxon>
        <taxon>Neisseriales</taxon>
        <taxon>Neisseriaceae</taxon>
        <taxon>Eikenella</taxon>
    </lineage>
</organism>
<sequence length="175" mass="19854">MKTAKRYPFSALLRQRLQLYFADQARLSGSPSEAQFRRWTWQAVKSRYRRAEIGLLLLDEETARAYNRDYRQKDYATNVLSFALDEGEQAALAGLSGSLPVLRGDLVICPQVVSREAAEQGKTLEAHFAHLTLHGVLHLMGYDHIEPDEAEAMEALEIRLMNQLGYPNPYAQDAD</sequence>
<dbReference type="GO" id="GO:0005737">
    <property type="term" value="C:cytoplasm"/>
    <property type="evidence" value="ECO:0007669"/>
    <property type="project" value="UniProtKB-SubCell"/>
</dbReference>
<dbReference type="AlphaFoldDB" id="A0A1A9RGD3"/>
<keyword evidence="5 7" id="KW-0378">Hydrolase</keyword>
<keyword evidence="3 7" id="KW-0479">Metal-binding</keyword>
<name>A0A1A9RGD3_EIKCO</name>
<feature type="binding site" evidence="7">
    <location>
        <position position="144"/>
    </location>
    <ligand>
        <name>Zn(2+)</name>
        <dbReference type="ChEBI" id="CHEBI:29105"/>
        <note>catalytic</note>
    </ligand>
</feature>
<evidence type="ECO:0000313" key="8">
    <source>
        <dbReference type="EMBL" id="OAM17298.1"/>
    </source>
</evidence>
<dbReference type="GO" id="GO:0004521">
    <property type="term" value="F:RNA endonuclease activity"/>
    <property type="evidence" value="ECO:0007669"/>
    <property type="project" value="UniProtKB-UniRule"/>
</dbReference>
<dbReference type="Gene3D" id="3.40.390.30">
    <property type="entry name" value="Metalloproteases ('zincins'), catalytic domain"/>
    <property type="match status" value="1"/>
</dbReference>
<dbReference type="GO" id="GO:0008270">
    <property type="term" value="F:zinc ion binding"/>
    <property type="evidence" value="ECO:0007669"/>
    <property type="project" value="UniProtKB-UniRule"/>
</dbReference>
<evidence type="ECO:0000256" key="5">
    <source>
        <dbReference type="ARBA" id="ARBA00022801"/>
    </source>
</evidence>
<dbReference type="SUPFAM" id="SSF55486">
    <property type="entry name" value="Metalloproteases ('zincins'), catalytic domain"/>
    <property type="match status" value="1"/>
</dbReference>
<dbReference type="InterPro" id="IPR002036">
    <property type="entry name" value="YbeY"/>
</dbReference>
<comment type="similarity">
    <text evidence="1 7">Belongs to the endoribonuclease YbeY family.</text>
</comment>
<feature type="binding site" evidence="7">
    <location>
        <position position="138"/>
    </location>
    <ligand>
        <name>Zn(2+)</name>
        <dbReference type="ChEBI" id="CHEBI:29105"/>
        <note>catalytic</note>
    </ligand>
</feature>
<dbReference type="GO" id="GO:0004222">
    <property type="term" value="F:metalloendopeptidase activity"/>
    <property type="evidence" value="ECO:0007669"/>
    <property type="project" value="InterPro"/>
</dbReference>
<keyword evidence="7" id="KW-0963">Cytoplasm</keyword>
<dbReference type="PANTHER" id="PTHR46986">
    <property type="entry name" value="ENDORIBONUCLEASE YBEY, CHLOROPLASTIC"/>
    <property type="match status" value="1"/>
</dbReference>
<reference evidence="9" key="1">
    <citation type="submission" date="2016-05" db="EMBL/GenBank/DDBJ databases">
        <title>Draft genome of Corynebacterium afermentans subsp. afermentans LCDC 88199T.</title>
        <authorList>
            <person name="Bernier A.-M."/>
            <person name="Bernard K."/>
        </authorList>
    </citation>
    <scope>NUCLEOTIDE SEQUENCE [LARGE SCALE GENOMIC DNA]</scope>
    <source>
        <strain evidence="9">NML01-0328</strain>
    </source>
</reference>
<comment type="cofactor">
    <cofactor evidence="7">
        <name>Zn(2+)</name>
        <dbReference type="ChEBI" id="CHEBI:29105"/>
    </cofactor>
    <text evidence="7">Binds 1 zinc ion.</text>
</comment>
<keyword evidence="6 7" id="KW-0862">Zinc</keyword>
<dbReference type="Proteomes" id="UP000078003">
    <property type="component" value="Unassembled WGS sequence"/>
</dbReference>
<keyword evidence="2 7" id="KW-0540">Nuclease</keyword>
<dbReference type="Pfam" id="PF02130">
    <property type="entry name" value="YbeY"/>
    <property type="match status" value="1"/>
</dbReference>
<dbReference type="NCBIfam" id="TIGR00043">
    <property type="entry name" value="rRNA maturation RNase YbeY"/>
    <property type="match status" value="1"/>
</dbReference>